<evidence type="ECO:0000256" key="2">
    <source>
        <dbReference type="ARBA" id="ARBA00012438"/>
    </source>
</evidence>
<protein>
    <recommendedName>
        <fullName evidence="3">Chemotaxis protein CheA</fullName>
        <ecNumber evidence="2">2.7.13.3</ecNumber>
    </recommendedName>
</protein>
<dbReference type="SUPFAM" id="SSF50341">
    <property type="entry name" value="CheW-like"/>
    <property type="match status" value="1"/>
</dbReference>
<evidence type="ECO:0000256" key="6">
    <source>
        <dbReference type="ARBA" id="ARBA00022777"/>
    </source>
</evidence>
<proteinExistence type="predicted"/>
<evidence type="ECO:0000256" key="8">
    <source>
        <dbReference type="ARBA" id="ARBA00035100"/>
    </source>
</evidence>
<dbReference type="Pfam" id="PF01627">
    <property type="entry name" value="Hpt"/>
    <property type="match status" value="1"/>
</dbReference>
<evidence type="ECO:0000259" key="12">
    <source>
        <dbReference type="PROSITE" id="PS50110"/>
    </source>
</evidence>
<evidence type="ECO:0000256" key="5">
    <source>
        <dbReference type="ARBA" id="ARBA00022679"/>
    </source>
</evidence>
<gene>
    <name evidence="15" type="ORF">DZC73_21445</name>
</gene>
<dbReference type="Gene3D" id="3.40.50.2300">
    <property type="match status" value="1"/>
</dbReference>
<dbReference type="SUPFAM" id="SSF52172">
    <property type="entry name" value="CheY-like"/>
    <property type="match status" value="1"/>
</dbReference>
<dbReference type="PANTHER" id="PTHR43395:SF1">
    <property type="entry name" value="CHEMOTAXIS PROTEIN CHEA"/>
    <property type="match status" value="1"/>
</dbReference>
<dbReference type="PANTHER" id="PTHR43395">
    <property type="entry name" value="SENSOR HISTIDINE KINASE CHEA"/>
    <property type="match status" value="1"/>
</dbReference>
<dbReference type="Pfam" id="PF01584">
    <property type="entry name" value="CheW"/>
    <property type="match status" value="1"/>
</dbReference>
<dbReference type="EMBL" id="QUSW01000006">
    <property type="protein sequence ID" value="RQP22854.1"/>
    <property type="molecule type" value="Genomic_DNA"/>
</dbReference>
<evidence type="ECO:0000259" key="14">
    <source>
        <dbReference type="PROSITE" id="PS50894"/>
    </source>
</evidence>
<evidence type="ECO:0000256" key="3">
    <source>
        <dbReference type="ARBA" id="ARBA00021495"/>
    </source>
</evidence>
<keyword evidence="16" id="KW-1185">Reference proteome</keyword>
<dbReference type="SUPFAM" id="SSF47226">
    <property type="entry name" value="Histidine-containing phosphotransfer domain, HPT domain"/>
    <property type="match status" value="1"/>
</dbReference>
<dbReference type="Gene3D" id="1.20.120.160">
    <property type="entry name" value="HPT domain"/>
    <property type="match status" value="1"/>
</dbReference>
<evidence type="ECO:0000259" key="11">
    <source>
        <dbReference type="PROSITE" id="PS50109"/>
    </source>
</evidence>
<feature type="modified residue" description="Phosphohistidine" evidence="9">
    <location>
        <position position="52"/>
    </location>
</feature>
<keyword evidence="6 15" id="KW-0418">Kinase</keyword>
<dbReference type="Gene3D" id="2.30.30.40">
    <property type="entry name" value="SH3 Domains"/>
    <property type="match status" value="1"/>
</dbReference>
<feature type="domain" description="Response regulatory" evidence="12">
    <location>
        <begin position="649"/>
        <end position="765"/>
    </location>
</feature>
<dbReference type="InterPro" id="IPR036641">
    <property type="entry name" value="HPT_dom_sf"/>
</dbReference>
<accession>A0A3N7HL73</accession>
<dbReference type="InterPro" id="IPR003594">
    <property type="entry name" value="HATPase_dom"/>
</dbReference>
<sequence>MEDEKFLKMLLQTFAVEAREHLDAMSTLLLELERQAPGARASGAETLFREAHSLKGAARSVNLAEVERVCQAMERVLSALKRGEQPVTPAFFEAMHAAVDGVGRLVARDVGEGAAVEAGLAVTLSRMVLQLLEGEAAAGAAIPLVAPAAASVPEKTVTPVAAAPFAAEPIAAAPVAGADTVRIATAKLDALMAQAQELQALKLGGAHLADETQAILDMFATWRRGHDKRSGHSRMLRRAGVLDKLENSKNRRLLERLLDASETDELFLKSLADRLGRLARAAVQDRRLLSSRIDRLADEVRQVSMLPFSSLLASAPKLVRDLAHDSGKDVAVDIQGMALEADRRILEQLKTPLTHLLRNALDHGIELPQQRVLAGKPPRGRLVISVSAHEGARIALTLADDGAGVNVDKVRARALKMGLRTEDQLARMAPDELQQLILESGLSTSPILTDLSGHGLGLAIVREKVEALGGTISVAAGEGGIGTRFGIVLPSMLATFRGLQVRCGGQAFMLPSRQVERVLRIEAPSVDAGGEAPQLLVDGEHLRLVSLSALLGLKERVRPDDASRFVQVVVVANAGERLAFTVEEVVGDQEMLVQPLVPPLRRVPHISAATVLGGGQVVPLLSVPDLFKSALAASAMAWPVAPRAGDPVSLLVAEDSVTARTQLREILESAGYRVTTAADGMEALDNLQSGDYDLLVTDVEMPRLDGFGLTARVRRDERLSQLPVILVTALDSREDKERGVEVGANAYIVKRGFSQQRLLDTIRTLL</sequence>
<evidence type="ECO:0000256" key="7">
    <source>
        <dbReference type="ARBA" id="ARBA00023012"/>
    </source>
</evidence>
<dbReference type="GO" id="GO:0000155">
    <property type="term" value="F:phosphorelay sensor kinase activity"/>
    <property type="evidence" value="ECO:0007669"/>
    <property type="project" value="UniProtKB-ARBA"/>
</dbReference>
<dbReference type="SUPFAM" id="SSF55874">
    <property type="entry name" value="ATPase domain of HSP90 chaperone/DNA topoisomerase II/histidine kinase"/>
    <property type="match status" value="1"/>
</dbReference>
<keyword evidence="5" id="KW-0808">Transferase</keyword>
<feature type="domain" description="Histidine kinase" evidence="11">
    <location>
        <begin position="292"/>
        <end position="493"/>
    </location>
</feature>
<dbReference type="OrthoDB" id="9803176at2"/>
<evidence type="ECO:0000313" key="15">
    <source>
        <dbReference type="EMBL" id="RQP22854.1"/>
    </source>
</evidence>
<dbReference type="Pfam" id="PF00072">
    <property type="entry name" value="Response_reg"/>
    <property type="match status" value="1"/>
</dbReference>
<dbReference type="SMART" id="SM00073">
    <property type="entry name" value="HPT"/>
    <property type="match status" value="1"/>
</dbReference>
<dbReference type="PROSITE" id="PS50110">
    <property type="entry name" value="RESPONSE_REGULATORY"/>
    <property type="match status" value="1"/>
</dbReference>
<dbReference type="CDD" id="cd00088">
    <property type="entry name" value="HPT"/>
    <property type="match status" value="1"/>
</dbReference>
<dbReference type="InterPro" id="IPR011006">
    <property type="entry name" value="CheY-like_superfamily"/>
</dbReference>
<dbReference type="AlphaFoldDB" id="A0A3N7HL73"/>
<dbReference type="InterPro" id="IPR051315">
    <property type="entry name" value="Bact_Chemotaxis_CheA"/>
</dbReference>
<evidence type="ECO:0000256" key="10">
    <source>
        <dbReference type="PROSITE-ProRule" id="PRU00169"/>
    </source>
</evidence>
<evidence type="ECO:0000256" key="9">
    <source>
        <dbReference type="PROSITE-ProRule" id="PRU00110"/>
    </source>
</evidence>
<dbReference type="InterPro" id="IPR008207">
    <property type="entry name" value="Sig_transdc_His_kin_Hpt_dom"/>
</dbReference>
<keyword evidence="4 10" id="KW-0597">Phosphoprotein</keyword>
<dbReference type="InterPro" id="IPR004358">
    <property type="entry name" value="Sig_transdc_His_kin-like_C"/>
</dbReference>
<dbReference type="PRINTS" id="PR00344">
    <property type="entry name" value="BCTRLSENSOR"/>
</dbReference>
<reference evidence="15 16" key="2">
    <citation type="submission" date="2018-12" db="EMBL/GenBank/DDBJ databases">
        <title>Rhizobacter gummiphilus sp. nov., a rubber-degrading bacterium isolated from the soil of a botanical garden in Japan.</title>
        <authorList>
            <person name="Shunsuke S.S."/>
        </authorList>
    </citation>
    <scope>NUCLEOTIDE SEQUENCE [LARGE SCALE GENOMIC DNA]</scope>
    <source>
        <strain evidence="15 16">S-16</strain>
    </source>
</reference>
<dbReference type="SMART" id="SM00260">
    <property type="entry name" value="CheW"/>
    <property type="match status" value="1"/>
</dbReference>
<evidence type="ECO:0000313" key="16">
    <source>
        <dbReference type="Proteomes" id="UP000267464"/>
    </source>
</evidence>
<dbReference type="PROSITE" id="PS50894">
    <property type="entry name" value="HPT"/>
    <property type="match status" value="1"/>
</dbReference>
<dbReference type="InterPro" id="IPR036890">
    <property type="entry name" value="HATPase_C_sf"/>
</dbReference>
<dbReference type="GO" id="GO:0006935">
    <property type="term" value="P:chemotaxis"/>
    <property type="evidence" value="ECO:0007669"/>
    <property type="project" value="InterPro"/>
</dbReference>
<dbReference type="InterPro" id="IPR002545">
    <property type="entry name" value="CheW-lke_dom"/>
</dbReference>
<dbReference type="SMART" id="SM00448">
    <property type="entry name" value="REC"/>
    <property type="match status" value="1"/>
</dbReference>
<feature type="domain" description="CheW-like" evidence="13">
    <location>
        <begin position="495"/>
        <end position="632"/>
    </location>
</feature>
<dbReference type="InterPro" id="IPR005467">
    <property type="entry name" value="His_kinase_dom"/>
</dbReference>
<comment type="caution">
    <text evidence="15">The sequence shown here is derived from an EMBL/GenBank/DDBJ whole genome shotgun (WGS) entry which is preliminary data.</text>
</comment>
<evidence type="ECO:0000256" key="4">
    <source>
        <dbReference type="ARBA" id="ARBA00022553"/>
    </source>
</evidence>
<dbReference type="SMART" id="SM00387">
    <property type="entry name" value="HATPase_c"/>
    <property type="match status" value="1"/>
</dbReference>
<organism evidence="15 16">
    <name type="scientific">Piscinibacter terrae</name>
    <dbReference type="NCBI Taxonomy" id="2496871"/>
    <lineage>
        <taxon>Bacteria</taxon>
        <taxon>Pseudomonadati</taxon>
        <taxon>Pseudomonadota</taxon>
        <taxon>Betaproteobacteria</taxon>
        <taxon>Burkholderiales</taxon>
        <taxon>Sphaerotilaceae</taxon>
        <taxon>Piscinibacter</taxon>
    </lineage>
</organism>
<evidence type="ECO:0000259" key="13">
    <source>
        <dbReference type="PROSITE" id="PS50851"/>
    </source>
</evidence>
<evidence type="ECO:0000256" key="1">
    <source>
        <dbReference type="ARBA" id="ARBA00000085"/>
    </source>
</evidence>
<comment type="function">
    <text evidence="8">Involved in the transmission of sensory signals from the chemoreceptors to the flagellar motors. CheA is autophosphorylated; it can transfer its phosphate group to either CheB or CheY.</text>
</comment>
<comment type="catalytic activity">
    <reaction evidence="1">
        <text>ATP + protein L-histidine = ADP + protein N-phospho-L-histidine.</text>
        <dbReference type="EC" id="2.7.13.3"/>
    </reaction>
</comment>
<feature type="modified residue" description="4-aspartylphosphate" evidence="10">
    <location>
        <position position="698"/>
    </location>
</feature>
<feature type="domain" description="HPt" evidence="14">
    <location>
        <begin position="3"/>
        <end position="109"/>
    </location>
</feature>
<dbReference type="EC" id="2.7.13.3" evidence="2"/>
<dbReference type="InterPro" id="IPR036061">
    <property type="entry name" value="CheW-like_dom_sf"/>
</dbReference>
<dbReference type="InterPro" id="IPR001789">
    <property type="entry name" value="Sig_transdc_resp-reg_receiver"/>
</dbReference>
<dbReference type="FunFam" id="3.30.565.10:FF:000016">
    <property type="entry name" value="Chemotaxis protein CheA, putative"/>
    <property type="match status" value="1"/>
</dbReference>
<dbReference type="PROSITE" id="PS50109">
    <property type="entry name" value="HIS_KIN"/>
    <property type="match status" value="1"/>
</dbReference>
<keyword evidence="7" id="KW-0902">Two-component regulatory system</keyword>
<dbReference type="Proteomes" id="UP000267464">
    <property type="component" value="Unassembled WGS sequence"/>
</dbReference>
<reference evidence="15 16" key="1">
    <citation type="submission" date="2018-08" db="EMBL/GenBank/DDBJ databases">
        <authorList>
            <person name="Khan S.A."/>
            <person name="Jeon C.O."/>
            <person name="Chun B.H."/>
            <person name="Jeong S.E."/>
        </authorList>
    </citation>
    <scope>NUCLEOTIDE SEQUENCE [LARGE SCALE GENOMIC DNA]</scope>
    <source>
        <strain evidence="15 16">S-16</strain>
    </source>
</reference>
<name>A0A3N7HL73_9BURK</name>
<dbReference type="RefSeq" id="WP_124542432.1">
    <property type="nucleotide sequence ID" value="NZ_QUSW01000006.1"/>
</dbReference>
<dbReference type="Gene3D" id="3.30.565.10">
    <property type="entry name" value="Histidine kinase-like ATPase, C-terminal domain"/>
    <property type="match status" value="1"/>
</dbReference>
<dbReference type="PROSITE" id="PS50851">
    <property type="entry name" value="CHEW"/>
    <property type="match status" value="1"/>
</dbReference>
<dbReference type="Pfam" id="PF02518">
    <property type="entry name" value="HATPase_c"/>
    <property type="match status" value="1"/>
</dbReference>